<reference evidence="2" key="1">
    <citation type="journal article" date="2019" name="Int. J. Syst. Evol. Microbiol.">
        <title>The Global Catalogue of Microorganisms (GCM) 10K type strain sequencing project: providing services to taxonomists for standard genome sequencing and annotation.</title>
        <authorList>
            <consortium name="The Broad Institute Genomics Platform"/>
            <consortium name="The Broad Institute Genome Sequencing Center for Infectious Disease"/>
            <person name="Wu L."/>
            <person name="Ma J."/>
        </authorList>
    </citation>
    <scope>NUCLEOTIDE SEQUENCE [LARGE SCALE GENOMIC DNA]</scope>
    <source>
        <strain evidence="2">JCM 18542</strain>
    </source>
</reference>
<proteinExistence type="predicted"/>
<dbReference type="RefSeq" id="WP_277952037.1">
    <property type="nucleotide sequence ID" value="NZ_BAABKQ010000001.1"/>
</dbReference>
<organism evidence="1 2">
    <name type="scientific">Tomitella cavernea</name>
    <dbReference type="NCBI Taxonomy" id="1387982"/>
    <lineage>
        <taxon>Bacteria</taxon>
        <taxon>Bacillati</taxon>
        <taxon>Actinomycetota</taxon>
        <taxon>Actinomycetes</taxon>
        <taxon>Mycobacteriales</taxon>
        <taxon>Tomitella</taxon>
    </lineage>
</organism>
<dbReference type="Proteomes" id="UP001500839">
    <property type="component" value="Unassembled WGS sequence"/>
</dbReference>
<accession>A0ABP9CJL1</accession>
<name>A0ABP9CJL1_9ACTN</name>
<evidence type="ECO:0000313" key="2">
    <source>
        <dbReference type="Proteomes" id="UP001500839"/>
    </source>
</evidence>
<sequence length="44" mass="4995">MTPLLHPTPAPDYGDGRDWASWHTATRLLAYVRWARLGAWGWGS</sequence>
<evidence type="ECO:0000313" key="1">
    <source>
        <dbReference type="EMBL" id="GAA4809453.1"/>
    </source>
</evidence>
<gene>
    <name evidence="1" type="ORF">GCM10023353_11770</name>
</gene>
<keyword evidence="2" id="KW-1185">Reference proteome</keyword>
<comment type="caution">
    <text evidence="1">The sequence shown here is derived from an EMBL/GenBank/DDBJ whole genome shotgun (WGS) entry which is preliminary data.</text>
</comment>
<protein>
    <submittedName>
        <fullName evidence="1">Uncharacterized protein</fullName>
    </submittedName>
</protein>
<dbReference type="EMBL" id="BAABKQ010000001">
    <property type="protein sequence ID" value="GAA4809453.1"/>
    <property type="molecule type" value="Genomic_DNA"/>
</dbReference>